<keyword evidence="2" id="KW-1185">Reference proteome</keyword>
<evidence type="ECO:0000313" key="2">
    <source>
        <dbReference type="Proteomes" id="UP001333110"/>
    </source>
</evidence>
<evidence type="ECO:0000313" key="1">
    <source>
        <dbReference type="EMBL" id="KAK4822431.1"/>
    </source>
</evidence>
<dbReference type="EMBL" id="JAUNZN010000004">
    <property type="protein sequence ID" value="KAK4822431.1"/>
    <property type="molecule type" value="Genomic_DNA"/>
</dbReference>
<proteinExistence type="predicted"/>
<name>A0AAN7NCV6_MYCAM</name>
<protein>
    <submittedName>
        <fullName evidence="1">Uncharacterized protein</fullName>
    </submittedName>
</protein>
<gene>
    <name evidence="1" type="ORF">QYF61_015178</name>
</gene>
<dbReference type="Proteomes" id="UP001333110">
    <property type="component" value="Unassembled WGS sequence"/>
</dbReference>
<organism evidence="1 2">
    <name type="scientific">Mycteria americana</name>
    <name type="common">Wood stork</name>
    <dbReference type="NCBI Taxonomy" id="33587"/>
    <lineage>
        <taxon>Eukaryota</taxon>
        <taxon>Metazoa</taxon>
        <taxon>Chordata</taxon>
        <taxon>Craniata</taxon>
        <taxon>Vertebrata</taxon>
        <taxon>Euteleostomi</taxon>
        <taxon>Archelosauria</taxon>
        <taxon>Archosauria</taxon>
        <taxon>Dinosauria</taxon>
        <taxon>Saurischia</taxon>
        <taxon>Theropoda</taxon>
        <taxon>Coelurosauria</taxon>
        <taxon>Aves</taxon>
        <taxon>Neognathae</taxon>
        <taxon>Neoaves</taxon>
        <taxon>Aequornithes</taxon>
        <taxon>Ciconiiformes</taxon>
        <taxon>Ciconiidae</taxon>
        <taxon>Mycteria</taxon>
    </lineage>
</organism>
<sequence>MAIRSRDVIDSLPFLCTCETPYRKLHPVLSPLVQGDVDELEQAQSRVTKEVWGLEHLSCEERLRELGSFSLEKGKLVGGRGKQQPSCICKEVSEKAEPGPSQWCMSLPLDSGWAVTKGWLLRPQAPDDGTDGHSMRVINGINGNVLSIHNINTTICNRSGDDKPRDSFLLGDLTRRSWECIIRLKSRAGHLAGLAARKEMPRDANASQRAEAFWEQFESGPHIPYA</sequence>
<reference evidence="1 2" key="1">
    <citation type="journal article" date="2023" name="J. Hered.">
        <title>Chromosome-level genome of the wood stork (Mycteria americana) provides insight into avian chromosome evolution.</title>
        <authorList>
            <person name="Flamio R. Jr."/>
            <person name="Ramstad K.M."/>
        </authorList>
    </citation>
    <scope>NUCLEOTIDE SEQUENCE [LARGE SCALE GENOMIC DNA]</scope>
    <source>
        <strain evidence="1">JAX WOST 10</strain>
    </source>
</reference>
<accession>A0AAN7NCV6</accession>
<dbReference type="AlphaFoldDB" id="A0AAN7NCV6"/>
<comment type="caution">
    <text evidence="1">The sequence shown here is derived from an EMBL/GenBank/DDBJ whole genome shotgun (WGS) entry which is preliminary data.</text>
</comment>